<dbReference type="InterPro" id="IPR036259">
    <property type="entry name" value="MFS_trans_sf"/>
</dbReference>
<organism evidence="9 10">
    <name type="scientific">Cerrena zonata</name>
    <dbReference type="NCBI Taxonomy" id="2478898"/>
    <lineage>
        <taxon>Eukaryota</taxon>
        <taxon>Fungi</taxon>
        <taxon>Dikarya</taxon>
        <taxon>Basidiomycota</taxon>
        <taxon>Agaricomycotina</taxon>
        <taxon>Agaricomycetes</taxon>
        <taxon>Polyporales</taxon>
        <taxon>Cerrenaceae</taxon>
        <taxon>Cerrena</taxon>
    </lineage>
</organism>
<feature type="transmembrane region" description="Helical" evidence="7">
    <location>
        <begin position="394"/>
        <end position="416"/>
    </location>
</feature>
<comment type="subcellular location">
    <subcellularLocation>
        <location evidence="1">Endomembrane system</location>
        <topology evidence="1">Multi-pass membrane protein</topology>
    </subcellularLocation>
</comment>
<dbReference type="GO" id="GO:0016020">
    <property type="term" value="C:membrane"/>
    <property type="evidence" value="ECO:0007669"/>
    <property type="project" value="TreeGrafter"/>
</dbReference>
<evidence type="ECO:0000256" key="4">
    <source>
        <dbReference type="ARBA" id="ARBA00022692"/>
    </source>
</evidence>
<evidence type="ECO:0000313" key="9">
    <source>
        <dbReference type="EMBL" id="KAK7684555.1"/>
    </source>
</evidence>
<dbReference type="GO" id="GO:0012505">
    <property type="term" value="C:endomembrane system"/>
    <property type="evidence" value="ECO:0007669"/>
    <property type="project" value="UniProtKB-SubCell"/>
</dbReference>
<feature type="transmembrane region" description="Helical" evidence="7">
    <location>
        <begin position="312"/>
        <end position="331"/>
    </location>
</feature>
<evidence type="ECO:0000256" key="2">
    <source>
        <dbReference type="ARBA" id="ARBA00008335"/>
    </source>
</evidence>
<reference evidence="9 10" key="1">
    <citation type="submission" date="2022-09" db="EMBL/GenBank/DDBJ databases">
        <authorList>
            <person name="Palmer J.M."/>
        </authorList>
    </citation>
    <scope>NUCLEOTIDE SEQUENCE [LARGE SCALE GENOMIC DNA]</scope>
    <source>
        <strain evidence="9 10">DSM 7382</strain>
    </source>
</reference>
<accession>A0AAW0FTA3</accession>
<keyword evidence="5 7" id="KW-1133">Transmembrane helix</keyword>
<dbReference type="PROSITE" id="PS50850">
    <property type="entry name" value="MFS"/>
    <property type="match status" value="1"/>
</dbReference>
<proteinExistence type="inferred from homology"/>
<feature type="transmembrane region" description="Helical" evidence="7">
    <location>
        <begin position="217"/>
        <end position="239"/>
    </location>
</feature>
<feature type="transmembrane region" description="Helical" evidence="7">
    <location>
        <begin position="275"/>
        <end position="300"/>
    </location>
</feature>
<dbReference type="EMBL" id="JASBNA010000025">
    <property type="protein sequence ID" value="KAK7684555.1"/>
    <property type="molecule type" value="Genomic_DNA"/>
</dbReference>
<gene>
    <name evidence="9" type="ORF">QCA50_012502</name>
</gene>
<feature type="transmembrane region" description="Helical" evidence="7">
    <location>
        <begin position="192"/>
        <end position="211"/>
    </location>
</feature>
<dbReference type="PANTHER" id="PTHR23514">
    <property type="entry name" value="BYPASS OF STOP CODON PROTEIN 6"/>
    <property type="match status" value="1"/>
</dbReference>
<protein>
    <recommendedName>
        <fullName evidence="8">Major facilitator superfamily (MFS) profile domain-containing protein</fullName>
    </recommendedName>
</protein>
<dbReference type="AlphaFoldDB" id="A0AAW0FTA3"/>
<feature type="transmembrane region" description="Helical" evidence="7">
    <location>
        <begin position="340"/>
        <end position="358"/>
    </location>
</feature>
<evidence type="ECO:0000256" key="1">
    <source>
        <dbReference type="ARBA" id="ARBA00004127"/>
    </source>
</evidence>
<dbReference type="GO" id="GO:0022857">
    <property type="term" value="F:transmembrane transporter activity"/>
    <property type="evidence" value="ECO:0007669"/>
    <property type="project" value="InterPro"/>
</dbReference>
<dbReference type="InterPro" id="IPR020846">
    <property type="entry name" value="MFS_dom"/>
</dbReference>
<sequence>MSHTQTVVSTSVGLPRASLQGGSDHAQIELVELGRRDSTKSIRISTGPTTPLSEPLSKAEARKGRIQFVALCWTLFLAGWNDGTTGPLLDRIRENYHANFVIVSLIFVLNTVGFVSGSLSNVFLTDKFGFGKVMVIGSIAQSASYAINCGAPPFPVFVFAYALNGFGIALQDAGANGYVAAFKKGAATKMGILHAIYGTGAFVSPLVATQFAQLPRWSFHFLTSLGISISNTALLIAVFRFKTQEQCLAEGGQPADNTPSDQGSKMKYILKMKEVHLLAIFLLVYVGVEVTLGGWIVTYIREVRGGGPDSGYISSGFFGGLALGRVALLWLNKLVGQRRVVFPYIFMAIVLELIVWLVPSLIGGGVAISFVGFVLGPIYPIVMNHAARILPPWILTGSIGWISGFGAAGSAFIPFITGAISSSKGIGSLQPLIVSLSSAMLVIWFIVPSSPRKVD</sequence>
<dbReference type="PANTHER" id="PTHR23514:SF3">
    <property type="entry name" value="BYPASS OF STOP CODON PROTEIN 6"/>
    <property type="match status" value="1"/>
</dbReference>
<evidence type="ECO:0000256" key="5">
    <source>
        <dbReference type="ARBA" id="ARBA00022989"/>
    </source>
</evidence>
<dbReference type="InterPro" id="IPR051788">
    <property type="entry name" value="MFS_Transporter"/>
</dbReference>
<evidence type="ECO:0000313" key="10">
    <source>
        <dbReference type="Proteomes" id="UP001385951"/>
    </source>
</evidence>
<keyword evidence="4 7" id="KW-0812">Transmembrane</keyword>
<dbReference type="Gene3D" id="1.20.1250.20">
    <property type="entry name" value="MFS general substrate transporter like domains"/>
    <property type="match status" value="2"/>
</dbReference>
<name>A0AAW0FTA3_9APHY</name>
<feature type="transmembrane region" description="Helical" evidence="7">
    <location>
        <begin position="428"/>
        <end position="447"/>
    </location>
</feature>
<comment type="caution">
    <text evidence="9">The sequence shown here is derived from an EMBL/GenBank/DDBJ whole genome shotgun (WGS) entry which is preliminary data.</text>
</comment>
<keyword evidence="10" id="KW-1185">Reference proteome</keyword>
<evidence type="ECO:0000256" key="7">
    <source>
        <dbReference type="SAM" id="Phobius"/>
    </source>
</evidence>
<evidence type="ECO:0000256" key="6">
    <source>
        <dbReference type="ARBA" id="ARBA00023136"/>
    </source>
</evidence>
<feature type="transmembrane region" description="Helical" evidence="7">
    <location>
        <begin position="100"/>
        <end position="124"/>
    </location>
</feature>
<evidence type="ECO:0000256" key="3">
    <source>
        <dbReference type="ARBA" id="ARBA00022448"/>
    </source>
</evidence>
<dbReference type="Proteomes" id="UP001385951">
    <property type="component" value="Unassembled WGS sequence"/>
</dbReference>
<evidence type="ECO:0000259" key="8">
    <source>
        <dbReference type="PROSITE" id="PS50850"/>
    </source>
</evidence>
<keyword evidence="6 7" id="KW-0472">Membrane</keyword>
<dbReference type="InterPro" id="IPR011701">
    <property type="entry name" value="MFS"/>
</dbReference>
<keyword evidence="3" id="KW-0813">Transport</keyword>
<dbReference type="SUPFAM" id="SSF103473">
    <property type="entry name" value="MFS general substrate transporter"/>
    <property type="match status" value="1"/>
</dbReference>
<comment type="similarity">
    <text evidence="2">Belongs to the major facilitator superfamily.</text>
</comment>
<feature type="transmembrane region" description="Helical" evidence="7">
    <location>
        <begin position="364"/>
        <end position="382"/>
    </location>
</feature>
<dbReference type="Pfam" id="PF07690">
    <property type="entry name" value="MFS_1"/>
    <property type="match status" value="1"/>
</dbReference>
<feature type="domain" description="Major facilitator superfamily (MFS) profile" evidence="8">
    <location>
        <begin position="67"/>
        <end position="451"/>
    </location>
</feature>
<dbReference type="FunFam" id="1.20.1250.20:FF:000286">
    <property type="entry name" value="MFS efflux transporter"/>
    <property type="match status" value="1"/>
</dbReference>